<gene>
    <name evidence="1" type="ORF">BJ554DRAFT_2279</name>
</gene>
<comment type="caution">
    <text evidence="1">The sequence shown here is derived from an EMBL/GenBank/DDBJ whole genome shotgun (WGS) entry which is preliminary data.</text>
</comment>
<sequence length="190" mass="21728">DWQTPGALVLRADEELENRGEESDNALRFRAGDAARLVTTQCSQFEPAPVTRKCLKNHSCAWRRQRAWAIDATAGYQFRGDALTLLWEKQLVDDDVVRVNIVRSEFLNHAFRLVEREKLGDADADKRRFVLVEHLIQSKISQFRGTWPERSIPLTGSLNWLLTSVMTLRMPSSLANMSSWLAFIPMSPDI</sequence>
<accession>A0A8H7ZQR8</accession>
<evidence type="ECO:0000313" key="1">
    <source>
        <dbReference type="EMBL" id="KAG5457649.1"/>
    </source>
</evidence>
<protein>
    <submittedName>
        <fullName evidence="1">Uncharacterized protein</fullName>
    </submittedName>
</protein>
<name>A0A8H7ZQR8_9FUNG</name>
<dbReference type="EMBL" id="JAEFCI010009728">
    <property type="protein sequence ID" value="KAG5457649.1"/>
    <property type="molecule type" value="Genomic_DNA"/>
</dbReference>
<dbReference type="AlphaFoldDB" id="A0A8H7ZQR8"/>
<reference evidence="1 2" key="1">
    <citation type="journal article" name="Sci. Rep.">
        <title>Genome-scale phylogenetic analyses confirm Olpidium as the closest living zoosporic fungus to the non-flagellated, terrestrial fungi.</title>
        <authorList>
            <person name="Chang Y."/>
            <person name="Rochon D."/>
            <person name="Sekimoto S."/>
            <person name="Wang Y."/>
            <person name="Chovatia M."/>
            <person name="Sandor L."/>
            <person name="Salamov A."/>
            <person name="Grigoriev I.V."/>
            <person name="Stajich J.E."/>
            <person name="Spatafora J.W."/>
        </authorList>
    </citation>
    <scope>NUCLEOTIDE SEQUENCE [LARGE SCALE GENOMIC DNA]</scope>
    <source>
        <strain evidence="1">S191</strain>
    </source>
</reference>
<evidence type="ECO:0000313" key="2">
    <source>
        <dbReference type="Proteomes" id="UP000673691"/>
    </source>
</evidence>
<dbReference type="Proteomes" id="UP000673691">
    <property type="component" value="Unassembled WGS sequence"/>
</dbReference>
<proteinExistence type="predicted"/>
<keyword evidence="2" id="KW-1185">Reference proteome</keyword>
<feature type="non-terminal residue" evidence="1">
    <location>
        <position position="1"/>
    </location>
</feature>
<organism evidence="1 2">
    <name type="scientific">Olpidium bornovanus</name>
    <dbReference type="NCBI Taxonomy" id="278681"/>
    <lineage>
        <taxon>Eukaryota</taxon>
        <taxon>Fungi</taxon>
        <taxon>Fungi incertae sedis</taxon>
        <taxon>Olpidiomycota</taxon>
        <taxon>Olpidiomycotina</taxon>
        <taxon>Olpidiomycetes</taxon>
        <taxon>Olpidiales</taxon>
        <taxon>Olpidiaceae</taxon>
        <taxon>Olpidium</taxon>
    </lineage>
</organism>